<name>A0A2H1KWQ7_9MICO</name>
<dbReference type="AlphaFoldDB" id="A0A2H1KWQ7"/>
<sequence>MTDVFNYSPEELASMGPEAIPRDSWPEPTPLHQKPAVPTFPIDSLPPVIADYVTTLAEATQTPIDMPASVALGSLAACVAGRATVQPSTGWTEPLCLYVVTAMEPGNRKSAVFSAITSPIREVEKELIETARPMIAEAEALKEIKEGNLGRFKKAAIGKPSAENEAEYLQAARELAEFSVPVLPRILADDATPEAIGSIAASQGGRLAIAAAEGGIFDIFAGRYSSGISNLEVLLRGHAGDSFTVDRKGRESEHIDSLTLTFVLTVQPSVLRQIGQTSVEKSRGELERFLYAVPDSLVGYRTIDPVPVPGDVAGRYQDRMRTLARTFAPDDHTTFLRFDQDARVRFAEVQAKNERRLRQDGALGSLRIKGWGSKLSGAVARIAGILHLADGREGTDVAVDLVDAADRIGDYFAIHALAAFDLMDAKGENAKAEELLTTIRRYGLHEFSERDLFTKSSRSRFPKMADMAEPMDTLLDHGWLVPRDQEAPQGPGRRRSPRFVTHPRAFEVSARHSSSSSAGSADSAATSAHRNYTQGLDDERKAS</sequence>
<dbReference type="EMBL" id="FXZD01000013">
    <property type="protein sequence ID" value="SMY04079.1"/>
    <property type="molecule type" value="Genomic_DNA"/>
</dbReference>
<dbReference type="Proteomes" id="UP000234433">
    <property type="component" value="Unassembled WGS sequence"/>
</dbReference>
<feature type="region of interest" description="Disordered" evidence="1">
    <location>
        <begin position="476"/>
        <end position="543"/>
    </location>
</feature>
<reference evidence="2 3" key="1">
    <citation type="submission" date="2017-03" db="EMBL/GenBank/DDBJ databases">
        <authorList>
            <person name="Afonso C.L."/>
            <person name="Miller P.J."/>
            <person name="Scott M.A."/>
            <person name="Spackman E."/>
            <person name="Goraichik I."/>
            <person name="Dimitrov K.M."/>
            <person name="Suarez D.L."/>
            <person name="Swayne D.E."/>
        </authorList>
    </citation>
    <scope>NUCLEOTIDE SEQUENCE [LARGE SCALE GENOMIC DNA]</scope>
    <source>
        <strain evidence="2 3">CNRZ 918</strain>
    </source>
</reference>
<protein>
    <recommendedName>
        <fullName evidence="4">DUF3987 domain-containing protein</fullName>
    </recommendedName>
</protein>
<evidence type="ECO:0000256" key="1">
    <source>
        <dbReference type="SAM" id="MobiDB-lite"/>
    </source>
</evidence>
<evidence type="ECO:0008006" key="4">
    <source>
        <dbReference type="Google" id="ProtNLM"/>
    </source>
</evidence>
<feature type="compositionally biased region" description="Low complexity" evidence="1">
    <location>
        <begin position="511"/>
        <end position="528"/>
    </location>
</feature>
<feature type="region of interest" description="Disordered" evidence="1">
    <location>
        <begin position="1"/>
        <end position="28"/>
    </location>
</feature>
<gene>
    <name evidence="2" type="ORF">BANT918_02969</name>
</gene>
<dbReference type="Pfam" id="PF13148">
    <property type="entry name" value="DUF3987"/>
    <property type="match status" value="1"/>
</dbReference>
<dbReference type="RefSeq" id="WP_167389492.1">
    <property type="nucleotide sequence ID" value="NZ_FXZD01000013.1"/>
</dbReference>
<accession>A0A2H1KWQ7</accession>
<evidence type="ECO:0000313" key="3">
    <source>
        <dbReference type="Proteomes" id="UP000234433"/>
    </source>
</evidence>
<organism evidence="2 3">
    <name type="scientific">Brevibacterium antiquum CNRZ 918</name>
    <dbReference type="NCBI Taxonomy" id="1255637"/>
    <lineage>
        <taxon>Bacteria</taxon>
        <taxon>Bacillati</taxon>
        <taxon>Actinomycetota</taxon>
        <taxon>Actinomycetes</taxon>
        <taxon>Micrococcales</taxon>
        <taxon>Brevibacteriaceae</taxon>
        <taxon>Brevibacterium</taxon>
    </lineage>
</organism>
<evidence type="ECO:0000313" key="2">
    <source>
        <dbReference type="EMBL" id="SMY04079.1"/>
    </source>
</evidence>
<dbReference type="InterPro" id="IPR025048">
    <property type="entry name" value="DUF3987"/>
</dbReference>
<proteinExistence type="predicted"/>